<protein>
    <submittedName>
        <fullName evidence="1">Uncharacterized protein</fullName>
    </submittedName>
</protein>
<accession>C9Y6P3</accession>
<gene>
    <name evidence="1" type="ORF">Csp_E36200</name>
</gene>
<dbReference type="AlphaFoldDB" id="C9Y6P3"/>
<dbReference type="EMBL" id="FN543101">
    <property type="protein sequence ID" value="CBA26532.1"/>
    <property type="molecule type" value="Genomic_DNA"/>
</dbReference>
<sequence length="281" mass="32025">MNTNFIFLFGGSQRGKTVVTSSIINFLSSVESEGQLVPFNVKKGSDAGNALFKKILWTFSQKIFPERTVLVENREPIYLNVRFTPNDNRDKEAINLTFLEMPGDVLQKIDVPEGGSGELPVSIDVFFKTIGTSISFILVTEHSRAAEDDQLMSSFIDHVRFQNKHFSSTRFLLLVTKWDDYDGGLPIDEFVKINMRLTHSKLHDTKHSISEFSIGEVGQVEDAASEPDPVTKKKPQKDFLKQYNPTPSRRVINWIYTNVTGKPLYQKSFFERILAKFLKFS</sequence>
<name>C9Y6P3_CURXX</name>
<organism evidence="1">
    <name type="scientific">Curvibacter symbiont subsp. Hydra magnipapillata</name>
    <dbReference type="NCBI Taxonomy" id="667019"/>
    <lineage>
        <taxon>Bacteria</taxon>
        <taxon>Pseudomonadati</taxon>
        <taxon>Pseudomonadota</taxon>
        <taxon>Betaproteobacteria</taxon>
        <taxon>Burkholderiales</taxon>
        <taxon>Comamonadaceae</taxon>
        <taxon>Curvibacter</taxon>
    </lineage>
</organism>
<reference evidence="1" key="1">
    <citation type="journal article" date="2010" name="Nature">
        <title>The Dynamic genome of Hydra.</title>
        <authorList>
            <person name="Chapman J.A."/>
            <person name="Kirkness E.F."/>
            <person name="Simakov O."/>
            <person name="Hampson S.E."/>
            <person name="Mitros T."/>
            <person name="Weinmaier T."/>
            <person name="Rattei T."/>
            <person name="Balasubramanian P.G."/>
            <person name="Borman J."/>
            <person name="Busam D."/>
            <person name="Disbennett K."/>
            <person name="Pfannkoch C."/>
            <person name="Sumin N."/>
            <person name="Sutton G."/>
            <person name="Viswanathan L."/>
            <person name="Walenz B."/>
            <person name="Goodstein D.M."/>
            <person name="Hellsten U."/>
            <person name="Kawashima T."/>
            <person name="Prochnik S.E."/>
            <person name="Putnam N.H."/>
            <person name="Shu S."/>
            <person name="Blumberg B."/>
            <person name="Dana C.E."/>
            <person name="Gee L."/>
            <person name="Kibler D.F."/>
            <person name="Law L."/>
            <person name="Lindgens D."/>
            <person name="Martinez D.E."/>
            <person name="Peng J."/>
            <person name="Wigge P.A."/>
            <person name="Bertulat B."/>
            <person name="Guder C."/>
            <person name="Nakamura Y."/>
            <person name="Ozbek S."/>
            <person name="Watanabe H."/>
            <person name="Khalturin K."/>
            <person name="Hemmrich G."/>
            <person name="Franke A."/>
            <person name="Augustin R."/>
            <person name="Fraune S."/>
            <person name="Hayakawa E."/>
            <person name="Hayakawa S."/>
            <person name="Hirose M."/>
            <person name="Hwang J."/>
            <person name="Ikeo K."/>
            <person name="Nishimiya-Fujisawa C."/>
            <person name="Ogura A."/>
            <person name="Takahashi T."/>
            <person name="Steinmetz P.R."/>
            <person name="Zhang X."/>
            <person name="Aufschnaiter R."/>
            <person name="Eder M.K."/>
            <person name="Gorny A.K."/>
            <person name="Salvenmoser W."/>
            <person name="Heimberg A.M."/>
            <person name="Wheeler B.M."/>
            <person name="Peterson K.J."/>
            <person name="Boettger A."/>
            <person name="Tischler P."/>
            <person name="Wolf A."/>
            <person name="Gojobori T."/>
            <person name="Remington K.A."/>
            <person name="Strausberg R.L."/>
            <person name="Venter J."/>
            <person name="Technau U."/>
            <person name="Hobmayer B."/>
            <person name="Bosch T.C."/>
            <person name="Holstein T.W."/>
            <person name="Fujisawa T."/>
            <person name="Bode H.R."/>
            <person name="David C.N."/>
            <person name="Rokhsar D.S."/>
            <person name="Steele R.E."/>
        </authorList>
    </citation>
    <scope>NUCLEOTIDE SEQUENCE</scope>
</reference>
<evidence type="ECO:0000313" key="1">
    <source>
        <dbReference type="EMBL" id="CBA26532.1"/>
    </source>
</evidence>
<proteinExistence type="predicted"/>